<reference evidence="3" key="1">
    <citation type="submission" date="2021-09" db="EMBL/GenBank/DDBJ databases">
        <title>The genome of Mauremys mutica provides insights into the evolution of semi-aquatic lifestyle.</title>
        <authorList>
            <person name="Gong S."/>
            <person name="Gao Y."/>
        </authorList>
    </citation>
    <scope>NUCLEOTIDE SEQUENCE</scope>
    <source>
        <strain evidence="3">MM-2020</strain>
        <tissue evidence="3">Muscle</tissue>
    </source>
</reference>
<sequence>MMQEPFLFAYWYIMAYLIYNKFIIVWTSISKIYNEIYCTASFKNVCHDVTSQATSINQTLLCDHWKTEMGAKLCLMQTAAKFPLEKLCCCVVVTVGASLTVGGAPWGLLSISLSLSFQALNVSCPPAPLSPVDRKEKKKFQQQAGPIVSRKAGKGGRAKGEKWRKGERERLARESAGWGHV</sequence>
<evidence type="ECO:0000256" key="1">
    <source>
        <dbReference type="SAM" id="MobiDB-lite"/>
    </source>
</evidence>
<keyword evidence="2" id="KW-0812">Transmembrane</keyword>
<accession>A0A9D3WYC2</accession>
<dbReference type="AlphaFoldDB" id="A0A9D3WYC2"/>
<dbReference type="Proteomes" id="UP000827986">
    <property type="component" value="Unassembled WGS sequence"/>
</dbReference>
<feature type="region of interest" description="Disordered" evidence="1">
    <location>
        <begin position="131"/>
        <end position="181"/>
    </location>
</feature>
<gene>
    <name evidence="3" type="ORF">KIL84_013800</name>
</gene>
<evidence type="ECO:0000313" key="4">
    <source>
        <dbReference type="Proteomes" id="UP000827986"/>
    </source>
</evidence>
<feature type="transmembrane region" description="Helical" evidence="2">
    <location>
        <begin position="7"/>
        <end position="29"/>
    </location>
</feature>
<keyword evidence="2" id="KW-0472">Membrane</keyword>
<evidence type="ECO:0000313" key="3">
    <source>
        <dbReference type="EMBL" id="KAH1169210.1"/>
    </source>
</evidence>
<protein>
    <submittedName>
        <fullName evidence="3">Uncharacterized protein</fullName>
    </submittedName>
</protein>
<evidence type="ECO:0000256" key="2">
    <source>
        <dbReference type="SAM" id="Phobius"/>
    </source>
</evidence>
<dbReference type="EMBL" id="JAHDVG010000485">
    <property type="protein sequence ID" value="KAH1169210.1"/>
    <property type="molecule type" value="Genomic_DNA"/>
</dbReference>
<organism evidence="3 4">
    <name type="scientific">Mauremys mutica</name>
    <name type="common">yellowpond turtle</name>
    <dbReference type="NCBI Taxonomy" id="74926"/>
    <lineage>
        <taxon>Eukaryota</taxon>
        <taxon>Metazoa</taxon>
        <taxon>Chordata</taxon>
        <taxon>Craniata</taxon>
        <taxon>Vertebrata</taxon>
        <taxon>Euteleostomi</taxon>
        <taxon>Archelosauria</taxon>
        <taxon>Testudinata</taxon>
        <taxon>Testudines</taxon>
        <taxon>Cryptodira</taxon>
        <taxon>Durocryptodira</taxon>
        <taxon>Testudinoidea</taxon>
        <taxon>Geoemydidae</taxon>
        <taxon>Geoemydinae</taxon>
        <taxon>Mauremys</taxon>
    </lineage>
</organism>
<comment type="caution">
    <text evidence="3">The sequence shown here is derived from an EMBL/GenBank/DDBJ whole genome shotgun (WGS) entry which is preliminary data.</text>
</comment>
<proteinExistence type="predicted"/>
<keyword evidence="2" id="KW-1133">Transmembrane helix</keyword>
<keyword evidence="4" id="KW-1185">Reference proteome</keyword>
<name>A0A9D3WYC2_9SAUR</name>
<feature type="compositionally biased region" description="Basic and acidic residues" evidence="1">
    <location>
        <begin position="158"/>
        <end position="173"/>
    </location>
</feature>